<dbReference type="Proteomes" id="UP000030742">
    <property type="component" value="Unassembled WGS sequence"/>
</dbReference>
<reference evidence="1 2" key="1">
    <citation type="journal article" date="2013" name="Genome Biol.">
        <title>Draft genome of the mountain pine beetle, Dendroctonus ponderosae Hopkins, a major forest pest.</title>
        <authorList>
            <person name="Keeling C.I."/>
            <person name="Yuen M.M."/>
            <person name="Liao N.Y."/>
            <person name="Docking T.R."/>
            <person name="Chan S.K."/>
            <person name="Taylor G.A."/>
            <person name="Palmquist D.L."/>
            <person name="Jackman S.D."/>
            <person name="Nguyen A."/>
            <person name="Li M."/>
            <person name="Henderson H."/>
            <person name="Janes J.K."/>
            <person name="Zhao Y."/>
            <person name="Pandoh P."/>
            <person name="Moore R."/>
            <person name="Sperling F.A."/>
            <person name="Huber D.P."/>
            <person name="Birol I."/>
            <person name="Jones S.J."/>
            <person name="Bohlmann J."/>
        </authorList>
    </citation>
    <scope>NUCLEOTIDE SEQUENCE</scope>
</reference>
<evidence type="ECO:0008006" key="3">
    <source>
        <dbReference type="Google" id="ProtNLM"/>
    </source>
</evidence>
<dbReference type="Gene3D" id="3.30.420.10">
    <property type="entry name" value="Ribonuclease H-like superfamily/Ribonuclease H"/>
    <property type="match status" value="1"/>
</dbReference>
<dbReference type="GO" id="GO:0003676">
    <property type="term" value="F:nucleic acid binding"/>
    <property type="evidence" value="ECO:0007669"/>
    <property type="project" value="InterPro"/>
</dbReference>
<evidence type="ECO:0000313" key="2">
    <source>
        <dbReference type="Proteomes" id="UP000030742"/>
    </source>
</evidence>
<evidence type="ECO:0000313" key="1">
    <source>
        <dbReference type="EMBL" id="ERL84510.1"/>
    </source>
</evidence>
<dbReference type="InterPro" id="IPR036397">
    <property type="entry name" value="RNaseH_sf"/>
</dbReference>
<dbReference type="Gene3D" id="3.40.190.10">
    <property type="entry name" value="Periplasmic binding protein-like II"/>
    <property type="match status" value="1"/>
</dbReference>
<protein>
    <recommendedName>
        <fullName evidence="3">DUF4817 domain-containing protein</fullName>
    </recommendedName>
</protein>
<dbReference type="PANTHER" id="PTHR47326">
    <property type="entry name" value="TRANSPOSABLE ELEMENT TC3 TRANSPOSASE-LIKE PROTEIN"/>
    <property type="match status" value="1"/>
</dbReference>
<gene>
    <name evidence="1" type="ORF">D910_01940</name>
</gene>
<dbReference type="AlphaFoldDB" id="U4U3E6"/>
<name>U4U3E6_DENPD</name>
<accession>U4U3E6</accession>
<dbReference type="PANTHER" id="PTHR47326:SF1">
    <property type="entry name" value="HTH PSQ-TYPE DOMAIN-CONTAINING PROTEIN"/>
    <property type="match status" value="1"/>
</dbReference>
<organism evidence="1 2">
    <name type="scientific">Dendroctonus ponderosae</name>
    <name type="common">Mountain pine beetle</name>
    <dbReference type="NCBI Taxonomy" id="77166"/>
    <lineage>
        <taxon>Eukaryota</taxon>
        <taxon>Metazoa</taxon>
        <taxon>Ecdysozoa</taxon>
        <taxon>Arthropoda</taxon>
        <taxon>Hexapoda</taxon>
        <taxon>Insecta</taxon>
        <taxon>Pterygota</taxon>
        <taxon>Neoptera</taxon>
        <taxon>Endopterygota</taxon>
        <taxon>Coleoptera</taxon>
        <taxon>Polyphaga</taxon>
        <taxon>Cucujiformia</taxon>
        <taxon>Curculionidae</taxon>
        <taxon>Scolytinae</taxon>
        <taxon>Dendroctonus</taxon>
    </lineage>
</organism>
<dbReference type="STRING" id="77166.U4U3E6"/>
<dbReference type="EMBL" id="KB631593">
    <property type="protein sequence ID" value="ERL84510.1"/>
    <property type="molecule type" value="Genomic_DNA"/>
</dbReference>
<dbReference type="SUPFAM" id="SSF53850">
    <property type="entry name" value="Periplasmic binding protein-like II"/>
    <property type="match status" value="1"/>
</dbReference>
<sequence length="500" mass="59064">MKNNLREERIDMIFTLGVCHKCHKNCLLASRVYAQKSHERNLPKPTVFKRLLHQFVESGSVYYTTRKFVTEDEENVFTVIGSVIENPNVTQSLISKSTNISQSRISRIIKKHNFYLYKIQLCQERYGNDFENRSEFCMWVLDKFLENVLFSDECTFYNNGLMIRHNFHYYSDTNPRTYRVIKNQNKWSVNVWGGILSQYLIGHLNGLMFLQFLINHLSILLEEVPFNIRTNMWLQLDGAPPHYHCEVRQFLNANFQNRWIGRNGFQNWLPRSPALTPLDLFLWGYIKGIVYHTLPTTLHDMKSRIRDAFKTLTLQMLSRVSSGFEKRIYKCLEMDGQFRTFDAENLGWVEEEQRTGRPSARARDELHRATSPLSVDLPERKPCCHPPTGVEYAKSFKVPYRKKSHLFKTSDRDGQRWEQLFPLNITLDKSWGYLQSDGTMDGLVGDLQRRKIDFGLSPLFVKKDRLKFISYGRRTYNLSRCSTIRKDWKQNLKFLKQLLV</sequence>
<proteinExistence type="predicted"/>